<evidence type="ECO:0000313" key="2">
    <source>
        <dbReference type="EMBL" id="TQD89233.1"/>
    </source>
</evidence>
<keyword evidence="3" id="KW-1185">Reference proteome</keyword>
<reference evidence="2 3" key="1">
    <citation type="journal article" date="2019" name="G3 (Bethesda)">
        <title>Sequencing of a Wild Apple (Malus baccata) Genome Unravels the Differences Between Cultivated and Wild Apple Species Regarding Disease Resistance and Cold Tolerance.</title>
        <authorList>
            <person name="Chen X."/>
        </authorList>
    </citation>
    <scope>NUCLEOTIDE SEQUENCE [LARGE SCALE GENOMIC DNA]</scope>
    <source>
        <strain evidence="3">cv. Shandingzi</strain>
        <tissue evidence="2">Leaves</tissue>
    </source>
</reference>
<comment type="caution">
    <text evidence="2">The sequence shown here is derived from an EMBL/GenBank/DDBJ whole genome shotgun (WGS) entry which is preliminary data.</text>
</comment>
<proteinExistence type="predicted"/>
<keyword evidence="1" id="KW-0732">Signal</keyword>
<evidence type="ECO:0008006" key="4">
    <source>
        <dbReference type="Google" id="ProtNLM"/>
    </source>
</evidence>
<sequence>MIESLFTCTLILVLPPRVRGTFFHVMFTSRTACSPWIQVRCTVLSYRPLMWVRLVGDPRFIAQSSRDCSTRAYYVIYSDEMQTT</sequence>
<gene>
    <name evidence="2" type="ORF">C1H46_025226</name>
</gene>
<evidence type="ECO:0000313" key="3">
    <source>
        <dbReference type="Proteomes" id="UP000315295"/>
    </source>
</evidence>
<dbReference type="Proteomes" id="UP000315295">
    <property type="component" value="Unassembled WGS sequence"/>
</dbReference>
<name>A0A540LRU4_MALBA</name>
<dbReference type="AlphaFoldDB" id="A0A540LRU4"/>
<feature type="chain" id="PRO_5022013475" description="Secreted protein" evidence="1">
    <location>
        <begin position="21"/>
        <end position="84"/>
    </location>
</feature>
<dbReference type="EMBL" id="VIEB01000486">
    <property type="protein sequence ID" value="TQD89233.1"/>
    <property type="molecule type" value="Genomic_DNA"/>
</dbReference>
<organism evidence="2 3">
    <name type="scientific">Malus baccata</name>
    <name type="common">Siberian crab apple</name>
    <name type="synonym">Pyrus baccata</name>
    <dbReference type="NCBI Taxonomy" id="106549"/>
    <lineage>
        <taxon>Eukaryota</taxon>
        <taxon>Viridiplantae</taxon>
        <taxon>Streptophyta</taxon>
        <taxon>Embryophyta</taxon>
        <taxon>Tracheophyta</taxon>
        <taxon>Spermatophyta</taxon>
        <taxon>Magnoliopsida</taxon>
        <taxon>eudicotyledons</taxon>
        <taxon>Gunneridae</taxon>
        <taxon>Pentapetalae</taxon>
        <taxon>rosids</taxon>
        <taxon>fabids</taxon>
        <taxon>Rosales</taxon>
        <taxon>Rosaceae</taxon>
        <taxon>Amygdaloideae</taxon>
        <taxon>Maleae</taxon>
        <taxon>Malus</taxon>
    </lineage>
</organism>
<feature type="signal peptide" evidence="1">
    <location>
        <begin position="1"/>
        <end position="20"/>
    </location>
</feature>
<evidence type="ECO:0000256" key="1">
    <source>
        <dbReference type="SAM" id="SignalP"/>
    </source>
</evidence>
<protein>
    <recommendedName>
        <fullName evidence="4">Secreted protein</fullName>
    </recommendedName>
</protein>
<accession>A0A540LRU4</accession>